<evidence type="ECO:0008006" key="6">
    <source>
        <dbReference type="Google" id="ProtNLM"/>
    </source>
</evidence>
<dbReference type="Gene3D" id="2.60.40.2880">
    <property type="entry name" value="MmpS1-5, C-terminal soluble domain"/>
    <property type="match status" value="1"/>
</dbReference>
<keyword evidence="1" id="KW-0472">Membrane</keyword>
<evidence type="ECO:0000313" key="5">
    <source>
        <dbReference type="Proteomes" id="UP000193928"/>
    </source>
</evidence>
<dbReference type="Proteomes" id="UP000193928">
    <property type="component" value="Unassembled WGS sequence"/>
</dbReference>
<evidence type="ECO:0000313" key="4">
    <source>
        <dbReference type="Proteomes" id="UP000093757"/>
    </source>
</evidence>
<gene>
    <name evidence="2" type="ORF">A9W98_31440</name>
    <name evidence="3" type="ORF">AWC08_21700</name>
</gene>
<evidence type="ECO:0000256" key="1">
    <source>
        <dbReference type="SAM" id="Phobius"/>
    </source>
</evidence>
<sequence>MLGGAALLVVLMLGVVVVVVVMKSSTGEKRRAVTMTYQVEGTARTARVSYKGPTDSDENQDVSLPWSADVVVGGTVVMAGVTVTTLEPGATVECRVLANGRQVAHNGPSPMIVSCLGETGNPWPTPTRSRYRN</sequence>
<dbReference type="InterPro" id="IPR038468">
    <property type="entry name" value="MmpS_C"/>
</dbReference>
<evidence type="ECO:0000313" key="2">
    <source>
        <dbReference type="EMBL" id="OBR99237.1"/>
    </source>
</evidence>
<organism evidence="2 4">
    <name type="scientific">Mycobacterium gordonae</name>
    <dbReference type="NCBI Taxonomy" id="1778"/>
    <lineage>
        <taxon>Bacteria</taxon>
        <taxon>Bacillati</taxon>
        <taxon>Actinomycetota</taxon>
        <taxon>Actinomycetes</taxon>
        <taxon>Mycobacteriales</taxon>
        <taxon>Mycobacteriaceae</taxon>
        <taxon>Mycobacterium</taxon>
    </lineage>
</organism>
<dbReference type="AlphaFoldDB" id="A0A1A6BA88"/>
<dbReference type="Proteomes" id="UP000093757">
    <property type="component" value="Unassembled WGS sequence"/>
</dbReference>
<protein>
    <recommendedName>
        <fullName evidence="6">MmpS family membrane protein</fullName>
    </recommendedName>
</protein>
<reference evidence="3 5" key="1">
    <citation type="submission" date="2016-01" db="EMBL/GenBank/DDBJ databases">
        <title>The new phylogeny of the genus Mycobacterium.</title>
        <authorList>
            <person name="Tarcisio F."/>
            <person name="Conor M."/>
            <person name="Antonella G."/>
            <person name="Elisabetta G."/>
            <person name="Giulia F.S."/>
            <person name="Sara T."/>
            <person name="Anna F."/>
            <person name="Clotilde B."/>
            <person name="Roberto B."/>
            <person name="Veronica D.S."/>
            <person name="Fabio R."/>
            <person name="Monica P."/>
            <person name="Olivier J."/>
            <person name="Enrico T."/>
            <person name="Nicola S."/>
        </authorList>
    </citation>
    <scope>NUCLEOTIDE SEQUENCE [LARGE SCALE GENOMIC DNA]</scope>
    <source>
        <strain evidence="3 5">DSM 44160</strain>
    </source>
</reference>
<name>A0A1A6BA88_MYCGO</name>
<comment type="caution">
    <text evidence="2">The sequence shown here is derived from an EMBL/GenBank/DDBJ whole genome shotgun (WGS) entry which is preliminary data.</text>
</comment>
<reference evidence="2 4" key="2">
    <citation type="submission" date="2016-06" db="EMBL/GenBank/DDBJ databases">
        <authorList>
            <person name="Kjaerup R.B."/>
            <person name="Dalgaard T.S."/>
            <person name="Juul-Madsen H.R."/>
        </authorList>
    </citation>
    <scope>NUCLEOTIDE SEQUENCE [LARGE SCALE GENOMIC DNA]</scope>
    <source>
        <strain evidence="2 4">1245752.6</strain>
    </source>
</reference>
<dbReference type="EMBL" id="LQOY01000069">
    <property type="protein sequence ID" value="ORV89384.1"/>
    <property type="molecule type" value="Genomic_DNA"/>
</dbReference>
<keyword evidence="1" id="KW-0812">Transmembrane</keyword>
<accession>A0A1A6BA88</accession>
<feature type="transmembrane region" description="Helical" evidence="1">
    <location>
        <begin position="6"/>
        <end position="22"/>
    </location>
</feature>
<keyword evidence="1" id="KW-1133">Transmembrane helix</keyword>
<evidence type="ECO:0000313" key="3">
    <source>
        <dbReference type="EMBL" id="ORV89384.1"/>
    </source>
</evidence>
<dbReference type="EMBL" id="MAEM01000462">
    <property type="protein sequence ID" value="OBR99237.1"/>
    <property type="molecule type" value="Genomic_DNA"/>
</dbReference>
<keyword evidence="5" id="KW-1185">Reference proteome</keyword>
<proteinExistence type="predicted"/>